<dbReference type="SUPFAM" id="SSF48371">
    <property type="entry name" value="ARM repeat"/>
    <property type="match status" value="1"/>
</dbReference>
<comment type="subcellular location">
    <subcellularLocation>
        <location evidence="1">Cytoplasm</location>
    </subcellularLocation>
</comment>
<dbReference type="Proteomes" id="UP000241890">
    <property type="component" value="Unassembled WGS sequence"/>
</dbReference>
<keyword evidence="2" id="KW-0813">Transport</keyword>
<evidence type="ECO:0000313" key="8">
    <source>
        <dbReference type="Proteomes" id="UP000241890"/>
    </source>
</evidence>
<dbReference type="AlphaFoldDB" id="A0A2R5G525"/>
<protein>
    <submittedName>
        <fullName evidence="7">Importin subunit beta-1</fullName>
    </submittedName>
</protein>
<dbReference type="OrthoDB" id="10263328at2759"/>
<proteinExistence type="predicted"/>
<gene>
    <name evidence="7" type="ORF">FCC1311_016572</name>
</gene>
<sequence length="903" mass="99894">MDNLTQILLATQENDVNVRGPAEKSLADFEQNNFPQYLVELAKELGNDGKPENSRTIAALQMKRILTGNDDLSARRKHEQWSALAPEAKAMVKQIILQVLATATVNVAKQAAQVVEAVAKFELPADAWNELPAQLVQAFDQAHSRDASQIVGPLLGLGYFSSVAVDVGFGVGEDAINQLLSKISVGMSAQMPKDVQVAATEALSDTLDFAKHNMENEQERRVIMEMILRMTQSPHPEAREHAFQCLTTVLELYYDHLKEHMQEIWERTTEAIRNVDEESVAQQALNFWSEMAYEETERKRENDPGSPCYDFVVTVQEPLCKLVLDFCLLQQDEEPDEDESSENTLYGAAEHCFVNLCTCLGPSIRQYAMQFTSQNIVNPDWRRRQAAIFAFGAVLRDASSSDMSSAINEIMVTLLQRMLPTSMNTNQEPEPVATVRETAAWAVSLICSSHIAGVTSDNVRLMVGTIFDALNDKPRVAHMAAAAVYAFAGAFQDQANQQTNALSGDMMQKFGRALWDAARRQDSHQWQLMEDAYEALMRLIEVSAKDMRDFVGRVLLHTSLVRLGEIRDGKVHDQTGFQEVELCGVVSMCIVKLEDYLLQLPVAGAAQGEASPHAVPDEIMKTMIAVLNRPGSNAHADALGAIGEVTRIVGPSFTRYLEAVVPLVFRGLQTRENSQVCIAAVRLCADVCTALKDQPQLVQLTPQLMQYVYDNLGSDDLQSEVKPPHLTILGDIADAVGPKNFQPYFPTAMHTAISACNVSLDVTEAEFADDLNNLREAALEAMELMLLDVDATALHPFLEQIYNLACSVSLELRDARNYYQNKDPSIIPPDLASLTDIPYKVADPVVKSVLNILGDVAKTVGQPFREPLRNNMNNIAPLVQYAKQHPNQDLVEAADYAAKQISA</sequence>
<keyword evidence="8" id="KW-1185">Reference proteome</keyword>
<dbReference type="InterPro" id="IPR011989">
    <property type="entry name" value="ARM-like"/>
</dbReference>
<organism evidence="7 8">
    <name type="scientific">Hondaea fermentalgiana</name>
    <dbReference type="NCBI Taxonomy" id="2315210"/>
    <lineage>
        <taxon>Eukaryota</taxon>
        <taxon>Sar</taxon>
        <taxon>Stramenopiles</taxon>
        <taxon>Bigyra</taxon>
        <taxon>Labyrinthulomycetes</taxon>
        <taxon>Thraustochytrida</taxon>
        <taxon>Thraustochytriidae</taxon>
        <taxon>Hondaea</taxon>
    </lineage>
</organism>
<name>A0A2R5G525_9STRA</name>
<keyword evidence="4" id="KW-0677">Repeat</keyword>
<keyword evidence="5" id="KW-0653">Protein transport</keyword>
<evidence type="ECO:0000256" key="2">
    <source>
        <dbReference type="ARBA" id="ARBA00022448"/>
    </source>
</evidence>
<dbReference type="PROSITE" id="PS50166">
    <property type="entry name" value="IMPORTIN_B_NT"/>
    <property type="match status" value="1"/>
</dbReference>
<evidence type="ECO:0000313" key="7">
    <source>
        <dbReference type="EMBL" id="GBG25439.1"/>
    </source>
</evidence>
<evidence type="ECO:0000256" key="3">
    <source>
        <dbReference type="ARBA" id="ARBA00022490"/>
    </source>
</evidence>
<evidence type="ECO:0000256" key="1">
    <source>
        <dbReference type="ARBA" id="ARBA00004496"/>
    </source>
</evidence>
<dbReference type="Pfam" id="PF25574">
    <property type="entry name" value="TPR_IMB1"/>
    <property type="match status" value="1"/>
</dbReference>
<dbReference type="EMBL" id="BEYU01000012">
    <property type="protein sequence ID" value="GBG25439.1"/>
    <property type="molecule type" value="Genomic_DNA"/>
</dbReference>
<dbReference type="Pfam" id="PF03810">
    <property type="entry name" value="IBN_N"/>
    <property type="match status" value="1"/>
</dbReference>
<dbReference type="Gene3D" id="1.25.10.10">
    <property type="entry name" value="Leucine-rich Repeat Variant"/>
    <property type="match status" value="1"/>
</dbReference>
<dbReference type="GO" id="GO:0031267">
    <property type="term" value="F:small GTPase binding"/>
    <property type="evidence" value="ECO:0007669"/>
    <property type="project" value="InterPro"/>
</dbReference>
<dbReference type="SMART" id="SM00913">
    <property type="entry name" value="IBN_N"/>
    <property type="match status" value="1"/>
</dbReference>
<accession>A0A2R5G525</accession>
<dbReference type="InterPro" id="IPR001494">
    <property type="entry name" value="Importin-beta_N"/>
</dbReference>
<dbReference type="GO" id="GO:0006606">
    <property type="term" value="P:protein import into nucleus"/>
    <property type="evidence" value="ECO:0007669"/>
    <property type="project" value="InterPro"/>
</dbReference>
<evidence type="ECO:0000256" key="4">
    <source>
        <dbReference type="ARBA" id="ARBA00022737"/>
    </source>
</evidence>
<reference evidence="7 8" key="1">
    <citation type="submission" date="2017-12" db="EMBL/GenBank/DDBJ databases">
        <title>Sequencing, de novo assembly and annotation of complete genome of a new Thraustochytrid species, strain FCC1311.</title>
        <authorList>
            <person name="Sedici K."/>
            <person name="Godart F."/>
            <person name="Aiese Cigliano R."/>
            <person name="Sanseverino W."/>
            <person name="Barakat M."/>
            <person name="Ortet P."/>
            <person name="Marechal E."/>
            <person name="Cagnac O."/>
            <person name="Amato A."/>
        </authorList>
    </citation>
    <scope>NUCLEOTIDE SEQUENCE [LARGE SCALE GENOMIC DNA]</scope>
</reference>
<keyword evidence="3" id="KW-0963">Cytoplasm</keyword>
<evidence type="ECO:0000259" key="6">
    <source>
        <dbReference type="PROSITE" id="PS50166"/>
    </source>
</evidence>
<dbReference type="PANTHER" id="PTHR10527">
    <property type="entry name" value="IMPORTIN BETA"/>
    <property type="match status" value="1"/>
</dbReference>
<dbReference type="InterPro" id="IPR016024">
    <property type="entry name" value="ARM-type_fold"/>
</dbReference>
<dbReference type="InterPro" id="IPR058584">
    <property type="entry name" value="IMB1_TNPO1-like_TPR"/>
</dbReference>
<dbReference type="InterPro" id="IPR040122">
    <property type="entry name" value="Importin_beta"/>
</dbReference>
<dbReference type="InParanoid" id="A0A2R5G525"/>
<dbReference type="GO" id="GO:0005737">
    <property type="term" value="C:cytoplasm"/>
    <property type="evidence" value="ECO:0007669"/>
    <property type="project" value="UniProtKB-SubCell"/>
</dbReference>
<dbReference type="FunCoup" id="A0A2R5G525">
    <property type="interactions" value="509"/>
</dbReference>
<comment type="caution">
    <text evidence="7">The sequence shown here is derived from an EMBL/GenBank/DDBJ whole genome shotgun (WGS) entry which is preliminary data.</text>
</comment>
<feature type="domain" description="Importin N-terminal" evidence="6">
    <location>
        <begin position="22"/>
        <end position="102"/>
    </location>
</feature>
<evidence type="ECO:0000256" key="5">
    <source>
        <dbReference type="ARBA" id="ARBA00022927"/>
    </source>
</evidence>